<gene>
    <name evidence="10" type="ORF">MtrunA17_Chr2g0284141</name>
</gene>
<evidence type="ECO:0000256" key="5">
    <source>
        <dbReference type="ARBA" id="ARBA00022737"/>
    </source>
</evidence>
<protein>
    <submittedName>
        <fullName evidence="10">Putative non-specific serine/threonine protein kinase</fullName>
        <ecNumber evidence="10">2.7.11.1</ecNumber>
    </submittedName>
</protein>
<evidence type="ECO:0000256" key="4">
    <source>
        <dbReference type="ARBA" id="ARBA00022729"/>
    </source>
</evidence>
<evidence type="ECO:0000256" key="7">
    <source>
        <dbReference type="ARBA" id="ARBA00023136"/>
    </source>
</evidence>
<keyword evidence="4" id="KW-0732">Signal</keyword>
<keyword evidence="7" id="KW-0472">Membrane</keyword>
<proteinExistence type="predicted"/>
<dbReference type="PANTHER" id="PTHR27000">
    <property type="entry name" value="LEUCINE-RICH REPEAT RECEPTOR-LIKE PROTEIN KINASE FAMILY PROTEIN-RELATED"/>
    <property type="match status" value="1"/>
</dbReference>
<accession>A0A396J6D1</accession>
<dbReference type="Gene3D" id="3.80.10.10">
    <property type="entry name" value="Ribonuclease Inhibitor"/>
    <property type="match status" value="1"/>
</dbReference>
<dbReference type="Pfam" id="PF13855">
    <property type="entry name" value="LRR_8"/>
    <property type="match status" value="1"/>
</dbReference>
<dbReference type="AlphaFoldDB" id="A0A396J6D1"/>
<dbReference type="Gramene" id="rna7788">
    <property type="protein sequence ID" value="RHN72115.1"/>
    <property type="gene ID" value="gene7788"/>
</dbReference>
<dbReference type="EC" id="2.7.11.1" evidence="10"/>
<keyword evidence="2" id="KW-0433">Leucine-rich repeat</keyword>
<keyword evidence="10" id="KW-0808">Transferase</keyword>
<organism evidence="10 11">
    <name type="scientific">Medicago truncatula</name>
    <name type="common">Barrel medic</name>
    <name type="synonym">Medicago tribuloides</name>
    <dbReference type="NCBI Taxonomy" id="3880"/>
    <lineage>
        <taxon>Eukaryota</taxon>
        <taxon>Viridiplantae</taxon>
        <taxon>Streptophyta</taxon>
        <taxon>Embryophyta</taxon>
        <taxon>Tracheophyta</taxon>
        <taxon>Spermatophyta</taxon>
        <taxon>Magnoliopsida</taxon>
        <taxon>eudicotyledons</taxon>
        <taxon>Gunneridae</taxon>
        <taxon>Pentapetalae</taxon>
        <taxon>rosids</taxon>
        <taxon>fabids</taxon>
        <taxon>Fabales</taxon>
        <taxon>Fabaceae</taxon>
        <taxon>Papilionoideae</taxon>
        <taxon>50 kb inversion clade</taxon>
        <taxon>NPAAA clade</taxon>
        <taxon>Hologalegina</taxon>
        <taxon>IRL clade</taxon>
        <taxon>Trifolieae</taxon>
        <taxon>Medicago</taxon>
    </lineage>
</organism>
<dbReference type="GO" id="GO:0016020">
    <property type="term" value="C:membrane"/>
    <property type="evidence" value="ECO:0007669"/>
    <property type="project" value="UniProtKB-SubCell"/>
</dbReference>
<evidence type="ECO:0000256" key="3">
    <source>
        <dbReference type="ARBA" id="ARBA00022692"/>
    </source>
</evidence>
<keyword evidence="8" id="KW-0675">Receptor</keyword>
<dbReference type="InterPro" id="IPR032675">
    <property type="entry name" value="LRR_dom_sf"/>
</dbReference>
<evidence type="ECO:0000256" key="9">
    <source>
        <dbReference type="ARBA" id="ARBA00023180"/>
    </source>
</evidence>
<reference evidence="11" key="1">
    <citation type="journal article" date="2018" name="Nat. Plants">
        <title>Whole-genome landscape of Medicago truncatula symbiotic genes.</title>
        <authorList>
            <person name="Pecrix Y."/>
            <person name="Staton S.E."/>
            <person name="Sallet E."/>
            <person name="Lelandais-Briere C."/>
            <person name="Moreau S."/>
            <person name="Carrere S."/>
            <person name="Blein T."/>
            <person name="Jardinaud M.F."/>
            <person name="Latrasse D."/>
            <person name="Zouine M."/>
            <person name="Zahm M."/>
            <person name="Kreplak J."/>
            <person name="Mayjonade B."/>
            <person name="Satge C."/>
            <person name="Perez M."/>
            <person name="Cauet S."/>
            <person name="Marande W."/>
            <person name="Chantry-Darmon C."/>
            <person name="Lopez-Roques C."/>
            <person name="Bouchez O."/>
            <person name="Berard A."/>
            <person name="Debelle F."/>
            <person name="Munos S."/>
            <person name="Bendahmane A."/>
            <person name="Berges H."/>
            <person name="Niebel A."/>
            <person name="Buitink J."/>
            <person name="Frugier F."/>
            <person name="Benhamed M."/>
            <person name="Crespi M."/>
            <person name="Gouzy J."/>
            <person name="Gamas P."/>
        </authorList>
    </citation>
    <scope>NUCLEOTIDE SEQUENCE [LARGE SCALE GENOMIC DNA]</scope>
    <source>
        <strain evidence="11">cv. Jemalong A17</strain>
    </source>
</reference>
<keyword evidence="9" id="KW-0325">Glycoprotein</keyword>
<sequence length="114" mass="13148">MVNLQDNFLVGNILMFNNTSLQYLYLGYNNMTGILPSNVCQELPNLRSLYLLHNDFYGAMPNVWHDCKELEDLELSLNNFDKGRIPADIGKLAKLQFLYLADNNLEGKIFLPIY</sequence>
<name>A0A396J6D1_MEDTR</name>
<comment type="caution">
    <text evidence="10">The sequence shown here is derived from an EMBL/GenBank/DDBJ whole genome shotgun (WGS) entry which is preliminary data.</text>
</comment>
<keyword evidence="10" id="KW-0723">Serine/threonine-protein kinase</keyword>
<dbReference type="Proteomes" id="UP000265566">
    <property type="component" value="Chromosome 2"/>
</dbReference>
<dbReference type="EMBL" id="PSQE01000002">
    <property type="protein sequence ID" value="RHN72115.1"/>
    <property type="molecule type" value="Genomic_DNA"/>
</dbReference>
<keyword evidence="5" id="KW-0677">Repeat</keyword>
<keyword evidence="3" id="KW-0812">Transmembrane</keyword>
<dbReference type="PANTHER" id="PTHR27000:SF290">
    <property type="entry name" value="LRR RECEPTOR-LIKE SERINE_THREONINE-PROTEIN KINASE RGI2"/>
    <property type="match status" value="1"/>
</dbReference>
<dbReference type="SUPFAM" id="SSF52058">
    <property type="entry name" value="L domain-like"/>
    <property type="match status" value="1"/>
</dbReference>
<comment type="subcellular location">
    <subcellularLocation>
        <location evidence="1">Membrane</location>
        <topology evidence="1">Single-pass type I membrane protein</topology>
    </subcellularLocation>
</comment>
<keyword evidence="6" id="KW-1133">Transmembrane helix</keyword>
<evidence type="ECO:0000313" key="11">
    <source>
        <dbReference type="Proteomes" id="UP000265566"/>
    </source>
</evidence>
<evidence type="ECO:0000256" key="1">
    <source>
        <dbReference type="ARBA" id="ARBA00004479"/>
    </source>
</evidence>
<evidence type="ECO:0000256" key="2">
    <source>
        <dbReference type="ARBA" id="ARBA00022614"/>
    </source>
</evidence>
<evidence type="ECO:0000313" key="10">
    <source>
        <dbReference type="EMBL" id="RHN72115.1"/>
    </source>
</evidence>
<dbReference type="GO" id="GO:0004674">
    <property type="term" value="F:protein serine/threonine kinase activity"/>
    <property type="evidence" value="ECO:0007669"/>
    <property type="project" value="UniProtKB-KW"/>
</dbReference>
<evidence type="ECO:0000256" key="8">
    <source>
        <dbReference type="ARBA" id="ARBA00023170"/>
    </source>
</evidence>
<dbReference type="FunFam" id="3.80.10.10:FF:000383">
    <property type="entry name" value="Leucine-rich repeat receptor protein kinase EMS1"/>
    <property type="match status" value="1"/>
</dbReference>
<dbReference type="InterPro" id="IPR001611">
    <property type="entry name" value="Leu-rich_rpt"/>
</dbReference>
<evidence type="ECO:0000256" key="6">
    <source>
        <dbReference type="ARBA" id="ARBA00022989"/>
    </source>
</evidence>
<dbReference type="Pfam" id="PF00560">
    <property type="entry name" value="LRR_1"/>
    <property type="match status" value="1"/>
</dbReference>
<keyword evidence="10" id="KW-0418">Kinase</keyword>